<dbReference type="EMBL" id="MZ334527">
    <property type="protein sequence ID" value="UBF23363.1"/>
    <property type="molecule type" value="Genomic_DNA"/>
</dbReference>
<evidence type="ECO:0000313" key="3">
    <source>
        <dbReference type="EMBL" id="UBF23363.1"/>
    </source>
</evidence>
<protein>
    <submittedName>
        <fullName evidence="3">Phage Mu gpF-like protein</fullName>
    </submittedName>
</protein>
<evidence type="ECO:0000256" key="1">
    <source>
        <dbReference type="SAM" id="MobiDB-lite"/>
    </source>
</evidence>
<dbReference type="Pfam" id="PF04233">
    <property type="entry name" value="Phage_Mu_F"/>
    <property type="match status" value="1"/>
</dbReference>
<dbReference type="NCBIfam" id="TIGR01641">
    <property type="entry name" value="phageSPP1_gp7"/>
    <property type="match status" value="1"/>
</dbReference>
<sequence>MSVHTHSANAEVRPGPSNTRQVEESFVADIRRRFRRLRGLVRTTVGYTNDALSLRDNSVDTVHVANGRIYTFVKHAHEDEYIKTKVPRDKYEQFHTTFGSGLTANAEPEERFDFESRETLTLAFIRWLRNAIQEEVLEPASPVDVQEGRHWITQFIRQSYVNGVNQATGLLLQQGVSIDNIPDSEIPTRPIHAQTLRGLYQRTYGNLKSLTDYMVPQVRETLTTGFAQGVNPREMARRLTKKVRTIQRNRAEALARTETINAHAQSAIRTYEQAGVNVVSHVRWDSASDDRVCPFCDRLDGVSITLDEAKSEAVSWAVEPDWKPQTWRLAPPAHPQCRCVLKPAVGASELTTPLSERIRDEFDRATVLSGG</sequence>
<evidence type="ECO:0000259" key="2">
    <source>
        <dbReference type="Pfam" id="PF04233"/>
    </source>
</evidence>
<keyword evidence="4" id="KW-1185">Reference proteome</keyword>
<reference evidence="3" key="1">
    <citation type="submission" date="2021-05" db="EMBL/GenBank/DDBJ databases">
        <title>Diversity, taxonomy and evolution of archaeal viruses of the class Caudoviricetes.</title>
        <authorList>
            <person name="Liu Y."/>
            <person name="Demina T.A."/>
            <person name="Roux S."/>
            <person name="Aiewsakun P."/>
            <person name="Kazlauskas D."/>
            <person name="Simmonds P."/>
            <person name="Prangishvili D."/>
            <person name="Oksanen H.M."/>
            <person name="Krupovic M."/>
        </authorList>
    </citation>
    <scope>NUCLEOTIDE SEQUENCE</scope>
    <source>
        <strain evidence="3">HATV-3/30</strain>
    </source>
</reference>
<dbReference type="InterPro" id="IPR006528">
    <property type="entry name" value="Phage_head_morphogenesis_dom"/>
</dbReference>
<evidence type="ECO:0000313" key="4">
    <source>
        <dbReference type="Proteomes" id="UP000827845"/>
    </source>
</evidence>
<gene>
    <name evidence="3" type="ORF">HATV-3_gp13</name>
</gene>
<proteinExistence type="predicted"/>
<organism evidence="3 4">
    <name type="scientific">Haloarcula tailed virus 3</name>
    <dbReference type="NCBI Taxonomy" id="2877990"/>
    <lineage>
        <taxon>Viruses</taxon>
        <taxon>Duplodnaviria</taxon>
        <taxon>Heunggongvirae</taxon>
        <taxon>Uroviricota</taxon>
        <taxon>Caudoviricetes</taxon>
        <taxon>Kirjokansivirales</taxon>
        <taxon>Pyrstoviridae</taxon>
        <taxon>Hatrivirus</taxon>
        <taxon>Hatrivirus caudatum</taxon>
        <taxon>Hatrivirus HATV3</taxon>
    </lineage>
</organism>
<name>A0AAE9BYP5_9CAUD</name>
<feature type="region of interest" description="Disordered" evidence="1">
    <location>
        <begin position="1"/>
        <end position="22"/>
    </location>
</feature>
<feature type="domain" description="Phage head morphogenesis" evidence="2">
    <location>
        <begin position="217"/>
        <end position="341"/>
    </location>
</feature>
<dbReference type="Proteomes" id="UP000827845">
    <property type="component" value="Segment"/>
</dbReference>
<accession>A0AAE9BYP5</accession>